<dbReference type="KEGG" id="dfa:DFA_02525"/>
<dbReference type="PANTHER" id="PTHR13602:SF2">
    <property type="entry name" value="UPF0488 PROTEIN C8ORF33"/>
    <property type="match status" value="1"/>
</dbReference>
<name>F4PZM2_CACFS</name>
<organism evidence="3 4">
    <name type="scientific">Cavenderia fasciculata</name>
    <name type="common">Slime mold</name>
    <name type="synonym">Dictyostelium fasciculatum</name>
    <dbReference type="NCBI Taxonomy" id="261658"/>
    <lineage>
        <taxon>Eukaryota</taxon>
        <taxon>Amoebozoa</taxon>
        <taxon>Evosea</taxon>
        <taxon>Eumycetozoa</taxon>
        <taxon>Dictyostelia</taxon>
        <taxon>Acytosteliales</taxon>
        <taxon>Cavenderiaceae</taxon>
        <taxon>Cavenderia</taxon>
    </lineage>
</organism>
<feature type="compositionally biased region" description="Polar residues" evidence="2">
    <location>
        <begin position="1"/>
        <end position="11"/>
    </location>
</feature>
<sequence>MESQTGTQLGNTPSTTTATAAPPTTTPAVVESTSTGEPAKLSVGQKKRLKEKAKKEAARLAKENEAATPVADVKEDEESKHQRKMDWALYQLELGQQRKGATRDQLEESRQVVRKLLSPKSTLVQKEHLMHVVFGGKIEKYMKEMPIPKEYLAKKQKEKDALAAVTAATAAASISPSTSSTPSSTTSADGTTTTTGTVSDEPTVESN</sequence>
<dbReference type="OrthoDB" id="20277at2759"/>
<feature type="region of interest" description="Disordered" evidence="2">
    <location>
        <begin position="165"/>
        <end position="207"/>
    </location>
</feature>
<gene>
    <name evidence="3" type="ORF">DFA_02525</name>
</gene>
<evidence type="ECO:0000256" key="1">
    <source>
        <dbReference type="ARBA" id="ARBA00005707"/>
    </source>
</evidence>
<keyword evidence="4" id="KW-1185">Reference proteome</keyword>
<dbReference type="Pfam" id="PF15393">
    <property type="entry name" value="DUF4615"/>
    <property type="match status" value="1"/>
</dbReference>
<accession>F4PZM2</accession>
<feature type="compositionally biased region" description="Low complexity" evidence="2">
    <location>
        <begin position="12"/>
        <end position="35"/>
    </location>
</feature>
<feature type="region of interest" description="Disordered" evidence="2">
    <location>
        <begin position="1"/>
        <end position="82"/>
    </location>
</feature>
<dbReference type="GeneID" id="14870835"/>
<dbReference type="PANTHER" id="PTHR13602">
    <property type="entry name" value="UPF0488 PROTEIN C8ORF33"/>
    <property type="match status" value="1"/>
</dbReference>
<comment type="similarity">
    <text evidence="1">Belongs to the UPF0488 family.</text>
</comment>
<feature type="compositionally biased region" description="Basic and acidic residues" evidence="2">
    <location>
        <begin position="53"/>
        <end position="65"/>
    </location>
</feature>
<dbReference type="InterPro" id="IPR029274">
    <property type="entry name" value="DUF4615"/>
</dbReference>
<dbReference type="OMA" id="NRQIEWA"/>
<proteinExistence type="inferred from homology"/>
<dbReference type="AlphaFoldDB" id="F4PZM2"/>
<evidence type="ECO:0000313" key="4">
    <source>
        <dbReference type="Proteomes" id="UP000007797"/>
    </source>
</evidence>
<evidence type="ECO:0000256" key="2">
    <source>
        <dbReference type="SAM" id="MobiDB-lite"/>
    </source>
</evidence>
<dbReference type="RefSeq" id="XP_004357248.1">
    <property type="nucleotide sequence ID" value="XM_004357192.1"/>
</dbReference>
<evidence type="ECO:0000313" key="3">
    <source>
        <dbReference type="EMBL" id="EGG18786.1"/>
    </source>
</evidence>
<reference evidence="4" key="1">
    <citation type="journal article" date="2011" name="Genome Res.">
        <title>Phylogeny-wide analysis of social amoeba genomes highlights ancient origins for complex intercellular communication.</title>
        <authorList>
            <person name="Heidel A.J."/>
            <person name="Lawal H.M."/>
            <person name="Felder M."/>
            <person name="Schilde C."/>
            <person name="Helps N.R."/>
            <person name="Tunggal B."/>
            <person name="Rivero F."/>
            <person name="John U."/>
            <person name="Schleicher M."/>
            <person name="Eichinger L."/>
            <person name="Platzer M."/>
            <person name="Noegel A.A."/>
            <person name="Schaap P."/>
            <person name="Gloeckner G."/>
        </authorList>
    </citation>
    <scope>NUCLEOTIDE SEQUENCE [LARGE SCALE GENOMIC DNA]</scope>
    <source>
        <strain evidence="4">SH3</strain>
    </source>
</reference>
<dbReference type="Proteomes" id="UP000007797">
    <property type="component" value="Unassembled WGS sequence"/>
</dbReference>
<feature type="compositionally biased region" description="Low complexity" evidence="2">
    <location>
        <begin position="165"/>
        <end position="200"/>
    </location>
</feature>
<protein>
    <submittedName>
        <fullName evidence="3">Uncharacterized protein</fullName>
    </submittedName>
</protein>
<dbReference type="EMBL" id="GL883017">
    <property type="protein sequence ID" value="EGG18786.1"/>
    <property type="molecule type" value="Genomic_DNA"/>
</dbReference>